<keyword evidence="2" id="KW-1185">Reference proteome</keyword>
<organism evidence="1 2">
    <name type="scientific">Hypoxylon rubiginosum</name>
    <dbReference type="NCBI Taxonomy" id="110542"/>
    <lineage>
        <taxon>Eukaryota</taxon>
        <taxon>Fungi</taxon>
        <taxon>Dikarya</taxon>
        <taxon>Ascomycota</taxon>
        <taxon>Pezizomycotina</taxon>
        <taxon>Sordariomycetes</taxon>
        <taxon>Xylariomycetidae</taxon>
        <taxon>Xylariales</taxon>
        <taxon>Hypoxylaceae</taxon>
        <taxon>Hypoxylon</taxon>
    </lineage>
</organism>
<evidence type="ECO:0000313" key="1">
    <source>
        <dbReference type="EMBL" id="KAI4866048.1"/>
    </source>
</evidence>
<proteinExistence type="predicted"/>
<sequence length="496" mass="57083">MLREVPVVPYWIPGLFHALAFLDPAEFLLKLQRRFKSDAPVQLRAGPIRLFFYRNVEDIKAVFRASKRTTNKSTTLFALRNLFDLPKSAVQFYLDDNSGMGQRPRKGSNVAPENRINYLIALNVKTYLSSHYLEDLDQRYMTALLHHLDSFNITDEWLNPNFVDDLLVFQQYIPDFLHLLPSWLMPRAFRVRKRLLQNVKQWHQHAHRHYDCSRLAPEDPNWEPYFGSKLMRARENYSLKTTEMTPDARATEDLGLIFVATTNIVTSMFWFIYEALKDRDLLSRLNEEISDCTSSNGTDPEIKKLTIQPLLQSTYAEVLRLYVAIAASRVAEYNDINVAGYVIPKDSYMVIYSRSSALDHAAWARAGRTLIKPLEEFDAERFLVDQDWVRPSLAGFRKPGHTPARDPDSPQPKKRFTVEGLLGLWYPYGGGDRICPGRHYAKHQMVLSFATIFSKFDLELIGSEASKAAPNMRYAPFGALPPVGKIPFRIKKKAAI</sequence>
<protein>
    <submittedName>
        <fullName evidence="1">Cytochrome P450</fullName>
    </submittedName>
</protein>
<reference evidence="1 2" key="1">
    <citation type="journal article" date="2022" name="New Phytol.">
        <title>Ecological generalism drives hyperdiversity of secondary metabolite gene clusters in xylarialean endophytes.</title>
        <authorList>
            <person name="Franco M.E.E."/>
            <person name="Wisecaver J.H."/>
            <person name="Arnold A.E."/>
            <person name="Ju Y.M."/>
            <person name="Slot J.C."/>
            <person name="Ahrendt S."/>
            <person name="Moore L.P."/>
            <person name="Eastman K.E."/>
            <person name="Scott K."/>
            <person name="Konkel Z."/>
            <person name="Mondo S.J."/>
            <person name="Kuo A."/>
            <person name="Hayes R.D."/>
            <person name="Haridas S."/>
            <person name="Andreopoulos B."/>
            <person name="Riley R."/>
            <person name="LaButti K."/>
            <person name="Pangilinan J."/>
            <person name="Lipzen A."/>
            <person name="Amirebrahimi M."/>
            <person name="Yan J."/>
            <person name="Adam C."/>
            <person name="Keymanesh K."/>
            <person name="Ng V."/>
            <person name="Louie K."/>
            <person name="Northen T."/>
            <person name="Drula E."/>
            <person name="Henrissat B."/>
            <person name="Hsieh H.M."/>
            <person name="Youens-Clark K."/>
            <person name="Lutzoni F."/>
            <person name="Miadlikowska J."/>
            <person name="Eastwood D.C."/>
            <person name="Hamelin R.C."/>
            <person name="Grigoriev I.V."/>
            <person name="U'Ren J.M."/>
        </authorList>
    </citation>
    <scope>NUCLEOTIDE SEQUENCE [LARGE SCALE GENOMIC DNA]</scope>
    <source>
        <strain evidence="1 2">CBS 119005</strain>
    </source>
</reference>
<gene>
    <name evidence="1" type="ORF">F4820DRAFT_457747</name>
</gene>
<dbReference type="EMBL" id="MU393463">
    <property type="protein sequence ID" value="KAI4866048.1"/>
    <property type="molecule type" value="Genomic_DNA"/>
</dbReference>
<comment type="caution">
    <text evidence="1">The sequence shown here is derived from an EMBL/GenBank/DDBJ whole genome shotgun (WGS) entry which is preliminary data.</text>
</comment>
<evidence type="ECO:0000313" key="2">
    <source>
        <dbReference type="Proteomes" id="UP001497700"/>
    </source>
</evidence>
<dbReference type="Proteomes" id="UP001497700">
    <property type="component" value="Unassembled WGS sequence"/>
</dbReference>
<accession>A0ACB9Z337</accession>
<name>A0ACB9Z337_9PEZI</name>